<dbReference type="InterPro" id="IPR006439">
    <property type="entry name" value="HAD-SF_hydro_IA"/>
</dbReference>
<dbReference type="InterPro" id="IPR044999">
    <property type="entry name" value="CbbY-like"/>
</dbReference>
<dbReference type="InterPro" id="IPR023198">
    <property type="entry name" value="PGP-like_dom2"/>
</dbReference>
<reference evidence="1 2" key="1">
    <citation type="submission" date="2013-03" db="EMBL/GenBank/DDBJ databases">
        <authorList>
            <person name="Fiebig A."/>
            <person name="Goeker M."/>
            <person name="Klenk H.-P.P."/>
        </authorList>
    </citation>
    <scope>NUCLEOTIDE SEQUENCE [LARGE SCALE GENOMIC DNA]</scope>
    <source>
        <strain evidence="2">DSM 19469</strain>
    </source>
</reference>
<dbReference type="Proteomes" id="UP000019593">
    <property type="component" value="Chromosome"/>
</dbReference>
<sequence length="223" mass="23729">MGIKGIFFGAIGTLAETSEVQREAFNLAFRQSGLDWVWDQDSYFRMLEEPGGARRIADYARQTGDVVDAPAIYSRKVANFRALVLDRGIAPRAGVVAVIEAARQQGVRVGWATSTYPETVDLMLAGLAGAIPRAAFDYIGDGTRVKARKPAPDIYRDALAQTGVAAAEALAIEDTPESAEAALAAGLRCVAFPGEAARERTFPAGCPLRDTLSADLLKTPLAA</sequence>
<dbReference type="KEGG" id="red:roselon_00274"/>
<keyword evidence="1" id="KW-0378">Hydrolase</keyword>
<organism evidence="1 2">
    <name type="scientific">Roseicyclus elongatus DSM 19469</name>
    <dbReference type="NCBI Taxonomy" id="1294273"/>
    <lineage>
        <taxon>Bacteria</taxon>
        <taxon>Pseudomonadati</taxon>
        <taxon>Pseudomonadota</taxon>
        <taxon>Alphaproteobacteria</taxon>
        <taxon>Rhodobacterales</taxon>
        <taxon>Roseobacteraceae</taxon>
        <taxon>Roseicyclus</taxon>
    </lineage>
</organism>
<protein>
    <submittedName>
        <fullName evidence="1">Haloacid dehalogenase-like hydrolase</fullName>
    </submittedName>
</protein>
<keyword evidence="2" id="KW-1185">Reference proteome</keyword>
<dbReference type="SUPFAM" id="SSF56784">
    <property type="entry name" value="HAD-like"/>
    <property type="match status" value="1"/>
</dbReference>
<dbReference type="HOGENOM" id="CLU_045011_0_2_5"/>
<dbReference type="GO" id="GO:0016787">
    <property type="term" value="F:hydrolase activity"/>
    <property type="evidence" value="ECO:0007669"/>
    <property type="project" value="UniProtKB-KW"/>
</dbReference>
<gene>
    <name evidence="1" type="ORF">roselon_00274</name>
</gene>
<evidence type="ECO:0000313" key="1">
    <source>
        <dbReference type="EMBL" id="AHM02729.1"/>
    </source>
</evidence>
<dbReference type="OrthoDB" id="9782449at2"/>
<dbReference type="PANTHER" id="PTHR42896:SF2">
    <property type="entry name" value="CBBY-LIKE PROTEIN"/>
    <property type="match status" value="1"/>
</dbReference>
<name>W8RNJ8_9RHOB</name>
<dbReference type="Pfam" id="PF00702">
    <property type="entry name" value="Hydrolase"/>
    <property type="match status" value="1"/>
</dbReference>
<dbReference type="STRING" id="1294273.roselon_00274"/>
<dbReference type="RefSeq" id="WP_025310646.1">
    <property type="nucleotide sequence ID" value="NZ_CP004372.1"/>
</dbReference>
<dbReference type="Gene3D" id="3.40.50.1000">
    <property type="entry name" value="HAD superfamily/HAD-like"/>
    <property type="match status" value="1"/>
</dbReference>
<dbReference type="NCBIfam" id="TIGR01509">
    <property type="entry name" value="HAD-SF-IA-v3"/>
    <property type="match status" value="1"/>
</dbReference>
<proteinExistence type="predicted"/>
<dbReference type="InterPro" id="IPR036412">
    <property type="entry name" value="HAD-like_sf"/>
</dbReference>
<dbReference type="AlphaFoldDB" id="W8RNJ8"/>
<dbReference type="PANTHER" id="PTHR42896">
    <property type="entry name" value="XYLULOSE-1,5-BISPHOSPHATE (XUBP) PHOSPHATASE"/>
    <property type="match status" value="1"/>
</dbReference>
<dbReference type="InterPro" id="IPR023214">
    <property type="entry name" value="HAD_sf"/>
</dbReference>
<dbReference type="eggNOG" id="COG0637">
    <property type="taxonomic scope" value="Bacteria"/>
</dbReference>
<dbReference type="EMBL" id="CP004372">
    <property type="protein sequence ID" value="AHM02729.1"/>
    <property type="molecule type" value="Genomic_DNA"/>
</dbReference>
<dbReference type="Gene3D" id="1.10.150.240">
    <property type="entry name" value="Putative phosphatase, domain 2"/>
    <property type="match status" value="1"/>
</dbReference>
<accession>W8RNJ8</accession>
<evidence type="ECO:0000313" key="2">
    <source>
        <dbReference type="Proteomes" id="UP000019593"/>
    </source>
</evidence>